<accession>A0ABU3NXM6</accession>
<dbReference type="RefSeq" id="WP_413780061.1">
    <property type="nucleotide sequence ID" value="NZ_JAUOZS010000001.1"/>
</dbReference>
<evidence type="ECO:0000313" key="1">
    <source>
        <dbReference type="EMBL" id="MDT8901553.1"/>
    </source>
</evidence>
<dbReference type="SUPFAM" id="SSF52218">
    <property type="entry name" value="Flavoproteins"/>
    <property type="match status" value="1"/>
</dbReference>
<sequence length="140" mass="14548">MYQALQAFFMTGTGNSYKVACWCAQTAGRHGLDSNLVQIRAGEPSLSPPPGSLAVFTYPTHGFTAPWLMMKYIWRLPPGGNSHAVVLPTRAGIRFKGILVPGLEGPPATSSPCCSGSEATRYGACSASTCPATGPPSTGA</sequence>
<dbReference type="Proteomes" id="UP001254848">
    <property type="component" value="Unassembled WGS sequence"/>
</dbReference>
<organism evidence="1 2">
    <name type="scientific">Anaeroselena agilis</name>
    <dbReference type="NCBI Taxonomy" id="3063788"/>
    <lineage>
        <taxon>Bacteria</taxon>
        <taxon>Bacillati</taxon>
        <taxon>Bacillota</taxon>
        <taxon>Negativicutes</taxon>
        <taxon>Acetonemataceae</taxon>
        <taxon>Anaeroselena</taxon>
    </lineage>
</organism>
<gene>
    <name evidence="1" type="ORF">Q4T40_09895</name>
</gene>
<comment type="caution">
    <text evidence="1">The sequence shown here is derived from an EMBL/GenBank/DDBJ whole genome shotgun (WGS) entry which is preliminary data.</text>
</comment>
<name>A0ABU3NXM6_9FIRM</name>
<reference evidence="1 2" key="1">
    <citation type="submission" date="2023-07" db="EMBL/GenBank/DDBJ databases">
        <title>The novel representative of Negativicutes class, Anaeroselena agilis gen. nov. sp. nov.</title>
        <authorList>
            <person name="Prokofeva M.I."/>
            <person name="Elcheninov A.G."/>
            <person name="Klyukina A."/>
            <person name="Kublanov I.V."/>
            <person name="Frolov E.N."/>
            <person name="Podosokorskaya O.A."/>
        </authorList>
    </citation>
    <scope>NUCLEOTIDE SEQUENCE [LARGE SCALE GENOMIC DNA]</scope>
    <source>
        <strain evidence="1 2">4137-cl</strain>
    </source>
</reference>
<dbReference type="EMBL" id="JAUOZS010000001">
    <property type="protein sequence ID" value="MDT8901553.1"/>
    <property type="molecule type" value="Genomic_DNA"/>
</dbReference>
<protein>
    <submittedName>
        <fullName evidence="1">Uncharacterized protein</fullName>
    </submittedName>
</protein>
<keyword evidence="2" id="KW-1185">Reference proteome</keyword>
<dbReference type="InterPro" id="IPR029039">
    <property type="entry name" value="Flavoprotein-like_sf"/>
</dbReference>
<evidence type="ECO:0000313" key="2">
    <source>
        <dbReference type="Proteomes" id="UP001254848"/>
    </source>
</evidence>
<proteinExistence type="predicted"/>